<keyword evidence="5" id="KW-0238">DNA-binding</keyword>
<organism evidence="11 12">
    <name type="scientific">Caenorhabditis auriculariae</name>
    <dbReference type="NCBI Taxonomy" id="2777116"/>
    <lineage>
        <taxon>Eukaryota</taxon>
        <taxon>Metazoa</taxon>
        <taxon>Ecdysozoa</taxon>
        <taxon>Nematoda</taxon>
        <taxon>Chromadorea</taxon>
        <taxon>Rhabditida</taxon>
        <taxon>Rhabditina</taxon>
        <taxon>Rhabditomorpha</taxon>
        <taxon>Rhabditoidea</taxon>
        <taxon>Rhabditidae</taxon>
        <taxon>Peloderinae</taxon>
        <taxon>Caenorhabditis</taxon>
    </lineage>
</organism>
<dbReference type="Proteomes" id="UP000835052">
    <property type="component" value="Unassembled WGS sequence"/>
</dbReference>
<gene>
    <name evidence="11" type="ORF">CAUJ_LOCUS11776</name>
</gene>
<dbReference type="GO" id="GO:0005730">
    <property type="term" value="C:nucleolus"/>
    <property type="evidence" value="ECO:0007669"/>
    <property type="project" value="UniProtKB-SubCell"/>
</dbReference>
<evidence type="ECO:0000259" key="10">
    <source>
        <dbReference type="Pfam" id="PF00808"/>
    </source>
</evidence>
<keyword evidence="4" id="KW-0805">Transcription regulation</keyword>
<dbReference type="InterPro" id="IPR050568">
    <property type="entry name" value="Transcr_DNA_Rep_Reg"/>
</dbReference>
<dbReference type="Gene3D" id="1.10.20.10">
    <property type="entry name" value="Histone, subunit A"/>
    <property type="match status" value="1"/>
</dbReference>
<reference evidence="11" key="1">
    <citation type="submission" date="2020-10" db="EMBL/GenBank/DDBJ databases">
        <authorList>
            <person name="Kikuchi T."/>
        </authorList>
    </citation>
    <scope>NUCLEOTIDE SEQUENCE</scope>
    <source>
        <strain evidence="11">NKZ352</strain>
    </source>
</reference>
<evidence type="ECO:0000256" key="9">
    <source>
        <dbReference type="SAM" id="MobiDB-lite"/>
    </source>
</evidence>
<dbReference type="GO" id="GO:0046982">
    <property type="term" value="F:protein heterodimerization activity"/>
    <property type="evidence" value="ECO:0007669"/>
    <property type="project" value="InterPro"/>
</dbReference>
<dbReference type="PANTHER" id="PTHR10252">
    <property type="entry name" value="HISTONE-LIKE TRANSCRIPTION FACTOR CCAAT-RELATED"/>
    <property type="match status" value="1"/>
</dbReference>
<evidence type="ECO:0000256" key="6">
    <source>
        <dbReference type="ARBA" id="ARBA00023163"/>
    </source>
</evidence>
<dbReference type="InterPro" id="IPR009072">
    <property type="entry name" value="Histone-fold"/>
</dbReference>
<evidence type="ECO:0000256" key="1">
    <source>
        <dbReference type="ARBA" id="ARBA00004604"/>
    </source>
</evidence>
<evidence type="ECO:0000313" key="11">
    <source>
        <dbReference type="EMBL" id="CAD6195858.1"/>
    </source>
</evidence>
<keyword evidence="7" id="KW-0539">Nucleus</keyword>
<feature type="compositionally biased region" description="Polar residues" evidence="9">
    <location>
        <begin position="1"/>
        <end position="20"/>
    </location>
</feature>
<evidence type="ECO:0000256" key="8">
    <source>
        <dbReference type="ARBA" id="ARBA00038129"/>
    </source>
</evidence>
<accession>A0A8S1HLI3</accession>
<dbReference type="SUPFAM" id="SSF47113">
    <property type="entry name" value="Histone-fold"/>
    <property type="match status" value="1"/>
</dbReference>
<dbReference type="CDD" id="cd22908">
    <property type="entry name" value="HFD_NFYC-like"/>
    <property type="match status" value="1"/>
</dbReference>
<evidence type="ECO:0000256" key="3">
    <source>
        <dbReference type="ARBA" id="ARBA00022478"/>
    </source>
</evidence>
<dbReference type="FunFam" id="1.10.20.10:FF:000062">
    <property type="entry name" value="Nuclear transcription factor Y subunit C"/>
    <property type="match status" value="1"/>
</dbReference>
<evidence type="ECO:0000256" key="5">
    <source>
        <dbReference type="ARBA" id="ARBA00023125"/>
    </source>
</evidence>
<evidence type="ECO:0000256" key="4">
    <source>
        <dbReference type="ARBA" id="ARBA00023015"/>
    </source>
</evidence>
<keyword evidence="3" id="KW-0240">DNA-directed RNA polymerase</keyword>
<feature type="compositionally biased region" description="Polar residues" evidence="9">
    <location>
        <begin position="30"/>
        <end position="40"/>
    </location>
</feature>
<evidence type="ECO:0000313" key="12">
    <source>
        <dbReference type="Proteomes" id="UP000835052"/>
    </source>
</evidence>
<evidence type="ECO:0000256" key="7">
    <source>
        <dbReference type="ARBA" id="ARBA00023242"/>
    </source>
</evidence>
<dbReference type="GO" id="GO:0006351">
    <property type="term" value="P:DNA-templated transcription"/>
    <property type="evidence" value="ECO:0007669"/>
    <property type="project" value="InterPro"/>
</dbReference>
<dbReference type="AlphaFoldDB" id="A0A8S1HLI3"/>
<sequence>MEQQQPSTSYQPPGSSQQYADNVPGDGYQNYPNNIPNEQQGMPKYPYQTGAESVQYRKTRAKVSRLNRNLSPGPIKNPKTPTTVSPVKEKNDKELHKWFWEMQRHKMENMDEDSIRHHCRHMNLPMARVKKIMKLDDEVKGLMIASDAPVFMSAASEMFVQEMTMLGWQVVDEGRRKTMQKADLVSAVHKNEQFDFLVDLLPADANKQSNGVTVANLPQTGITDDGQQIQYVIADPSIVTGNHVYQLDDGQYVQATPIGNPIPLGAEGSEVHELPPGMQLIQVTDEADVVAMFTHNKPLALEKITLIRHDNDDNRTAPLYSVKQEASDRVVELGQEVNCIEEGFDFAIAIVDKETGEVTMKPARVYQFEGRSAEDASDLTMPKRKLPTNYDKDYSIKSDKWAEKRRQLTENFGSTKKLKIQEAVVRRTIKTETLDEMRKTAFASNSNIKDEDIKVDQISLINKAVSSILPPAVQAELARDIYPLSTFISDEEIEIVSDDALELFKDKKKKELLAAGVPEPLAIICSLRWLNCSRLWEKQGTISRKELNELKMSSLLRQKIQTEFFLESEFNRGLNGKGPERIRLAKAERDRFVSYTLALALHLAPGHLIPITGWQMALNYPPSKLEKLLEGLGCDILKLNTEDAMRYMSLRAARLLRPPSAETKQQQKLRRR</sequence>
<dbReference type="GO" id="GO:0016602">
    <property type="term" value="C:CCAAT-binding factor complex"/>
    <property type="evidence" value="ECO:0007669"/>
    <property type="project" value="TreeGrafter"/>
</dbReference>
<dbReference type="Pfam" id="PF00808">
    <property type="entry name" value="CBFD_NFYB_HMF"/>
    <property type="match status" value="1"/>
</dbReference>
<keyword evidence="6" id="KW-0804">Transcription</keyword>
<proteinExistence type="inferred from homology"/>
<feature type="region of interest" description="Disordered" evidence="9">
    <location>
        <begin position="1"/>
        <end position="46"/>
    </location>
</feature>
<dbReference type="PANTHER" id="PTHR10252:SF8">
    <property type="entry name" value="NUCLEAR TRANSCRIPTION FACTOR Y SUBUNIT GAMMA"/>
    <property type="match status" value="1"/>
</dbReference>
<feature type="region of interest" description="Disordered" evidence="9">
    <location>
        <begin position="68"/>
        <end position="88"/>
    </location>
</feature>
<dbReference type="GO" id="GO:0000428">
    <property type="term" value="C:DNA-directed RNA polymerase complex"/>
    <property type="evidence" value="ECO:0007669"/>
    <property type="project" value="UniProtKB-KW"/>
</dbReference>
<dbReference type="GO" id="GO:0001228">
    <property type="term" value="F:DNA-binding transcription activator activity, RNA polymerase II-specific"/>
    <property type="evidence" value="ECO:0007669"/>
    <property type="project" value="TreeGrafter"/>
</dbReference>
<evidence type="ECO:0000256" key="2">
    <source>
        <dbReference type="ARBA" id="ARBA00009430"/>
    </source>
</evidence>
<dbReference type="Pfam" id="PF06870">
    <property type="entry name" value="RNA_pol_I_A49"/>
    <property type="match status" value="2"/>
</dbReference>
<protein>
    <recommendedName>
        <fullName evidence="10">Transcription factor CBF/NF-Y/archaeal histone domain-containing protein</fullName>
    </recommendedName>
</protein>
<dbReference type="GO" id="GO:0000978">
    <property type="term" value="F:RNA polymerase II cis-regulatory region sequence-specific DNA binding"/>
    <property type="evidence" value="ECO:0007669"/>
    <property type="project" value="TreeGrafter"/>
</dbReference>
<dbReference type="InterPro" id="IPR009668">
    <property type="entry name" value="RNA_pol-assoc_fac_A49-like"/>
</dbReference>
<dbReference type="InterPro" id="IPR003958">
    <property type="entry name" value="CBFA_NFYB_domain"/>
</dbReference>
<comment type="similarity">
    <text evidence="2">Belongs to the eukaryotic RPA49/POLR1E RNA polymerase subunit family.</text>
</comment>
<comment type="subcellular location">
    <subcellularLocation>
        <location evidence="1">Nucleus</location>
        <location evidence="1">Nucleolus</location>
    </subcellularLocation>
</comment>
<comment type="similarity">
    <text evidence="8">Belongs to the NFYC/HAP5 subunit family.</text>
</comment>
<comment type="caution">
    <text evidence="11">The sequence shown here is derived from an EMBL/GenBank/DDBJ whole genome shotgun (WGS) entry which is preliminary data.</text>
</comment>
<feature type="domain" description="Transcription factor CBF/NF-Y/archaeal histone" evidence="10">
    <location>
        <begin position="122"/>
        <end position="188"/>
    </location>
</feature>
<dbReference type="OrthoDB" id="5851809at2759"/>
<dbReference type="EMBL" id="CAJGYM010000061">
    <property type="protein sequence ID" value="CAD6195858.1"/>
    <property type="molecule type" value="Genomic_DNA"/>
</dbReference>
<keyword evidence="12" id="KW-1185">Reference proteome</keyword>
<name>A0A8S1HLI3_9PELO</name>